<gene>
    <name evidence="5" type="ORF">DFR29_10374</name>
</gene>
<dbReference type="InterPro" id="IPR005053">
    <property type="entry name" value="MobA_MobL"/>
</dbReference>
<dbReference type="Proteomes" id="UP000295293">
    <property type="component" value="Unassembled WGS sequence"/>
</dbReference>
<dbReference type="AlphaFoldDB" id="A0A4R6Z4F3"/>
<sequence>MLILTFPNRISHPIAIYHASFRVLSRSQGHSAVAAGAYRAGVRLVDERTGLAHDFTRKRGVLGASMVVPPDAPPWAADIEEVWNRAEAAENRKNARVGRDLIVALPHELSESARSALADRVAQDLVSRYRCAVLVALHAPDPGGDGRNFHAHLMLATRCIGPAGFGAKIRVLDDRTTGPREVEAVRRLVAERTNEALLTAGFAFRVDHRTLAVQSSEAADRGDADAVVRLTREPTRHLGRAATAALRRGGSSPRQAHNRSVQRDNRDVRRMGQAQLRSGGTASPHSRARVHIGDSSLAVRATGASARVLNEQATRLQERLRIERAIVRMQTEALEQESAQVDREFAKLLAALNATAEEAERLRRFLAVAGEDARVRAVVDAHEAWEHACTVAMGRRDARAKAAVRTAEARRSCRDTEAHKPPVWRPLTRRQWAQKRRAERAAVASAEAAERTVLAEGVGGSRVRAAEGELTRARKAFWAAVANFEQANRAKDAAPPASCPSAHPVLGPRKPRLRAPK</sequence>
<evidence type="ECO:0000256" key="3">
    <source>
        <dbReference type="SAM" id="MobiDB-lite"/>
    </source>
</evidence>
<name>A0A4R6Z4F3_9GAMM</name>
<dbReference type="EMBL" id="SNZH01000003">
    <property type="protein sequence ID" value="TDR46542.1"/>
    <property type="molecule type" value="Genomic_DNA"/>
</dbReference>
<evidence type="ECO:0000259" key="4">
    <source>
        <dbReference type="Pfam" id="PF03389"/>
    </source>
</evidence>
<protein>
    <submittedName>
        <fullName evidence="5">MobA/MobL family protein</fullName>
    </submittedName>
</protein>
<feature type="compositionally biased region" description="Polar residues" evidence="3">
    <location>
        <begin position="275"/>
        <end position="284"/>
    </location>
</feature>
<feature type="compositionally biased region" description="Basic and acidic residues" evidence="3">
    <location>
        <begin position="261"/>
        <end position="270"/>
    </location>
</feature>
<evidence type="ECO:0000313" key="6">
    <source>
        <dbReference type="Proteomes" id="UP000295293"/>
    </source>
</evidence>
<feature type="region of interest" description="Disordered" evidence="3">
    <location>
        <begin position="489"/>
        <end position="517"/>
    </location>
</feature>
<organism evidence="5 6">
    <name type="scientific">Tahibacter aquaticus</name>
    <dbReference type="NCBI Taxonomy" id="520092"/>
    <lineage>
        <taxon>Bacteria</taxon>
        <taxon>Pseudomonadati</taxon>
        <taxon>Pseudomonadota</taxon>
        <taxon>Gammaproteobacteria</taxon>
        <taxon>Lysobacterales</taxon>
        <taxon>Rhodanobacteraceae</taxon>
        <taxon>Tahibacter</taxon>
    </lineage>
</organism>
<feature type="compositionally biased region" description="Low complexity" evidence="3">
    <location>
        <begin position="493"/>
        <end position="504"/>
    </location>
</feature>
<reference evidence="5 6" key="1">
    <citation type="submission" date="2019-03" db="EMBL/GenBank/DDBJ databases">
        <title>Genomic Encyclopedia of Type Strains, Phase IV (KMG-IV): sequencing the most valuable type-strain genomes for metagenomic binning, comparative biology and taxonomic classification.</title>
        <authorList>
            <person name="Goeker M."/>
        </authorList>
    </citation>
    <scope>NUCLEOTIDE SEQUENCE [LARGE SCALE GENOMIC DNA]</scope>
    <source>
        <strain evidence="5 6">DSM 21667</strain>
    </source>
</reference>
<keyword evidence="6" id="KW-1185">Reference proteome</keyword>
<accession>A0A4R6Z4F3</accession>
<comment type="caution">
    <text evidence="5">The sequence shown here is derived from an EMBL/GenBank/DDBJ whole genome shotgun (WGS) entry which is preliminary data.</text>
</comment>
<keyword evidence="2" id="KW-0184">Conjugation</keyword>
<evidence type="ECO:0000256" key="2">
    <source>
        <dbReference type="ARBA" id="ARBA00022971"/>
    </source>
</evidence>
<evidence type="ECO:0000256" key="1">
    <source>
        <dbReference type="ARBA" id="ARBA00010873"/>
    </source>
</evidence>
<proteinExistence type="inferred from homology"/>
<dbReference type="Pfam" id="PF03389">
    <property type="entry name" value="MobA_MobL"/>
    <property type="match status" value="1"/>
</dbReference>
<evidence type="ECO:0000313" key="5">
    <source>
        <dbReference type="EMBL" id="TDR46542.1"/>
    </source>
</evidence>
<dbReference type="Gene3D" id="3.30.930.30">
    <property type="match status" value="1"/>
</dbReference>
<comment type="similarity">
    <text evidence="1">Belongs to the MobA/MobL family.</text>
</comment>
<feature type="domain" description="MobA/MobL protein" evidence="4">
    <location>
        <begin position="31"/>
        <end position="218"/>
    </location>
</feature>
<feature type="region of interest" description="Disordered" evidence="3">
    <location>
        <begin position="243"/>
        <end position="289"/>
    </location>
</feature>